<accession>A0A183SQX3</accession>
<dbReference type="PANTHER" id="PTHR45818">
    <property type="entry name" value="PROTEIN VAV"/>
    <property type="match status" value="1"/>
</dbReference>
<keyword evidence="1 4" id="KW-0728">SH3 domain</keyword>
<dbReference type="SUPFAM" id="SSF55550">
    <property type="entry name" value="SH2 domain"/>
    <property type="match status" value="1"/>
</dbReference>
<sequence length="840" mass="91075">MVPPGKKLSSYGRRQIDGELRVLNHQDSKSKIRHVFLFDKALLLCKTRGDVFTFMAAYHIVKGTPQEFALPAKKGGKFPYEFILPIAGDREEVALTFFAKSEEARASWMRAAITVLHIELVPGVIVKGAFIYDHETGLAAHKACLPKVSQCLPPRYPSPIPPAPPLPPPIGNCTMRGRGGPQFRQVNGNGPPLNPVRPISRNPSSVSNDSDTPSAVCRPLNTTISSASASSTATTATTLSASNSFDADVFDDGLKSELSGTGGWSRPPINSYSQTLCTRRSPMSLASLAGSATSRQLITVTALKAYTGEPPPPPPIGISVKDVAAIHPLFFDVGDRISLLQPFEGSVWLQGRLNDREGWFPATHVEFANGERLPDGRSRFSLTEFSLTTREGEVLDMGGPDSLQATSSVSTPADLSAIWLVLNPTHSSTRILRRQSESGCNLGGRISGDGAVFGGLGASPTSFYPVGAHRSVSRTPSARSDFGNHGNGGFNSQLPCELVEQPLDSALWYFGEMDRSEATRLLTGCENGTFLVRISKNLQRMGEYSLSVVYNHPRHIRIQRTSPSTDSGVMYYLCRPQRFHSISVSGVSVIVVKPVLVLFACAPEDSEGGGLVVVPQLTPSFLHDDDAVIRPNVGIADRLGHHHVLSISPPNENIVQQLPAPRPKADEGVGQQEAVIRTGSQKKQAVIVRANESVGTQHSLPGSVVCRNTDIEITKDNLLVHLRHSRQEGVQVLVEIVPNRIRACHWGSIGADYCGKLVSTKRQAEAHRAIIDTLRCLSGWKRRHQHRVALPLAGRSRKRYNRHPPLPADPAQIIASRREQQCPPCSAPVPKRLAPSSVPA</sequence>
<evidence type="ECO:0000313" key="8">
    <source>
        <dbReference type="EMBL" id="VDL93006.1"/>
    </source>
</evidence>
<dbReference type="Gene3D" id="2.30.30.40">
    <property type="entry name" value="SH3 Domains"/>
    <property type="match status" value="1"/>
</dbReference>
<evidence type="ECO:0000256" key="2">
    <source>
        <dbReference type="ARBA" id="ARBA00022999"/>
    </source>
</evidence>
<dbReference type="AlphaFoldDB" id="A0A183SQX3"/>
<dbReference type="InterPro" id="IPR036028">
    <property type="entry name" value="SH3-like_dom_sf"/>
</dbReference>
<dbReference type="WBParaSite" id="SSLN_0000683001-mRNA-1">
    <property type="protein sequence ID" value="SSLN_0000683001-mRNA-1"/>
    <property type="gene ID" value="SSLN_0000683001"/>
</dbReference>
<evidence type="ECO:0000313" key="9">
    <source>
        <dbReference type="Proteomes" id="UP000275846"/>
    </source>
</evidence>
<dbReference type="InterPro" id="IPR036860">
    <property type="entry name" value="SH2_dom_sf"/>
</dbReference>
<reference evidence="8 9" key="2">
    <citation type="submission" date="2018-11" db="EMBL/GenBank/DDBJ databases">
        <authorList>
            <consortium name="Pathogen Informatics"/>
        </authorList>
    </citation>
    <scope>NUCLEOTIDE SEQUENCE [LARGE SCALE GENOMIC DNA]</scope>
    <source>
        <strain evidence="8 9">NST_G2</strain>
    </source>
</reference>
<feature type="region of interest" description="Disordered" evidence="5">
    <location>
        <begin position="173"/>
        <end position="218"/>
    </location>
</feature>
<dbReference type="SUPFAM" id="SSF50044">
    <property type="entry name" value="SH3-domain"/>
    <property type="match status" value="1"/>
</dbReference>
<dbReference type="InterPro" id="IPR001452">
    <property type="entry name" value="SH3_domain"/>
</dbReference>
<dbReference type="PRINTS" id="PR00401">
    <property type="entry name" value="SH2DOMAIN"/>
</dbReference>
<dbReference type="Proteomes" id="UP000275846">
    <property type="component" value="Unassembled WGS sequence"/>
</dbReference>
<dbReference type="OrthoDB" id="5340910at2759"/>
<dbReference type="InterPro" id="IPR011993">
    <property type="entry name" value="PH-like_dom_sf"/>
</dbReference>
<dbReference type="Pfam" id="PF00017">
    <property type="entry name" value="SH2"/>
    <property type="match status" value="1"/>
</dbReference>
<dbReference type="GO" id="GO:0005085">
    <property type="term" value="F:guanyl-nucleotide exchange factor activity"/>
    <property type="evidence" value="ECO:0007669"/>
    <property type="project" value="TreeGrafter"/>
</dbReference>
<dbReference type="STRING" id="70667.A0A183SQX3"/>
<dbReference type="CDD" id="cd00173">
    <property type="entry name" value="SH2"/>
    <property type="match status" value="1"/>
</dbReference>
<organism evidence="10">
    <name type="scientific">Schistocephalus solidus</name>
    <name type="common">Tapeworm</name>
    <dbReference type="NCBI Taxonomy" id="70667"/>
    <lineage>
        <taxon>Eukaryota</taxon>
        <taxon>Metazoa</taxon>
        <taxon>Spiralia</taxon>
        <taxon>Lophotrochozoa</taxon>
        <taxon>Platyhelminthes</taxon>
        <taxon>Cestoda</taxon>
        <taxon>Eucestoda</taxon>
        <taxon>Diphyllobothriidea</taxon>
        <taxon>Diphyllobothriidae</taxon>
        <taxon>Schistocephalus</taxon>
    </lineage>
</organism>
<evidence type="ECO:0000256" key="4">
    <source>
        <dbReference type="PROSITE-ProRule" id="PRU00192"/>
    </source>
</evidence>
<reference evidence="10" key="1">
    <citation type="submission" date="2016-06" db="UniProtKB">
        <authorList>
            <consortium name="WormBaseParasite"/>
        </authorList>
    </citation>
    <scope>IDENTIFICATION</scope>
</reference>
<protein>
    <submittedName>
        <fullName evidence="10">SH3 domain-containing protein</fullName>
    </submittedName>
</protein>
<feature type="domain" description="SH3" evidence="7">
    <location>
        <begin position="295"/>
        <end position="370"/>
    </location>
</feature>
<dbReference type="GO" id="GO:0005737">
    <property type="term" value="C:cytoplasm"/>
    <property type="evidence" value="ECO:0007669"/>
    <property type="project" value="TreeGrafter"/>
</dbReference>
<dbReference type="SUPFAM" id="SSF50729">
    <property type="entry name" value="PH domain-like"/>
    <property type="match status" value="1"/>
</dbReference>
<dbReference type="Gene3D" id="2.30.29.30">
    <property type="entry name" value="Pleckstrin-homology domain (PH domain)/Phosphotyrosine-binding domain (PTB)"/>
    <property type="match status" value="1"/>
</dbReference>
<dbReference type="InterPro" id="IPR055251">
    <property type="entry name" value="SOS1_NGEF_PH"/>
</dbReference>
<evidence type="ECO:0000313" key="10">
    <source>
        <dbReference type="WBParaSite" id="SSLN_0000683001-mRNA-1"/>
    </source>
</evidence>
<dbReference type="PROSITE" id="PS50001">
    <property type="entry name" value="SH2"/>
    <property type="match status" value="1"/>
</dbReference>
<proteinExistence type="predicted"/>
<feature type="domain" description="SH2" evidence="6">
    <location>
        <begin position="508"/>
        <end position="582"/>
    </location>
</feature>
<evidence type="ECO:0000256" key="3">
    <source>
        <dbReference type="PROSITE-ProRule" id="PRU00191"/>
    </source>
</evidence>
<feature type="compositionally biased region" description="Polar residues" evidence="5">
    <location>
        <begin position="201"/>
        <end position="213"/>
    </location>
</feature>
<dbReference type="InterPro" id="IPR000980">
    <property type="entry name" value="SH2"/>
</dbReference>
<dbReference type="EMBL" id="UYSU01033775">
    <property type="protein sequence ID" value="VDL93006.1"/>
    <property type="molecule type" value="Genomic_DNA"/>
</dbReference>
<gene>
    <name evidence="8" type="ORF">SSLN_LOCUS6621</name>
</gene>
<dbReference type="PANTHER" id="PTHR45818:SF3">
    <property type="entry name" value="PROTEIN VAV"/>
    <property type="match status" value="1"/>
</dbReference>
<dbReference type="Pfam" id="PF22697">
    <property type="entry name" value="SOS1_NGEF_PH"/>
    <property type="match status" value="1"/>
</dbReference>
<evidence type="ECO:0000256" key="5">
    <source>
        <dbReference type="SAM" id="MobiDB-lite"/>
    </source>
</evidence>
<dbReference type="SMART" id="SM00326">
    <property type="entry name" value="SH3"/>
    <property type="match status" value="1"/>
</dbReference>
<dbReference type="Gene3D" id="3.30.505.10">
    <property type="entry name" value="SH2 domain"/>
    <property type="match status" value="1"/>
</dbReference>
<evidence type="ECO:0000259" key="6">
    <source>
        <dbReference type="PROSITE" id="PS50001"/>
    </source>
</evidence>
<dbReference type="SMART" id="SM00252">
    <property type="entry name" value="SH2"/>
    <property type="match status" value="1"/>
</dbReference>
<name>A0A183SQX3_SCHSO</name>
<dbReference type="GO" id="GO:0016477">
    <property type="term" value="P:cell migration"/>
    <property type="evidence" value="ECO:0007669"/>
    <property type="project" value="TreeGrafter"/>
</dbReference>
<dbReference type="PROSITE" id="PS50002">
    <property type="entry name" value="SH3"/>
    <property type="match status" value="1"/>
</dbReference>
<evidence type="ECO:0000259" key="7">
    <source>
        <dbReference type="PROSITE" id="PS50002"/>
    </source>
</evidence>
<keyword evidence="2 3" id="KW-0727">SH2 domain</keyword>
<evidence type="ECO:0000256" key="1">
    <source>
        <dbReference type="ARBA" id="ARBA00022443"/>
    </source>
</evidence>
<keyword evidence="9" id="KW-1185">Reference proteome</keyword>